<keyword evidence="3" id="KW-1185">Reference proteome</keyword>
<dbReference type="OrthoDB" id="9803653at2"/>
<dbReference type="NCBIfam" id="TIGR02722">
    <property type="entry name" value="lp"/>
    <property type="match status" value="1"/>
</dbReference>
<sequence length="201" mass="22042">MKKLIVGTLFTALVLTGCKTNTQYIDPADAEQNITVGLSYADFQLAAQTMADEMIASPLLVHPKAAQGGRYILHVNNITNDTMQRVDTDQLVKTIRVRLLNSGKFVVTTAFNGEDNMTKDVRGLSDSEMVKKSSVKKSGTVLAPDYSLSGKILQRNASLDNGDTRIEYYFQLTLTNLENGLAYWEGEKVIGKLSGADTVAW</sequence>
<dbReference type="PROSITE" id="PS51257">
    <property type="entry name" value="PROKAR_LIPOPROTEIN"/>
    <property type="match status" value="1"/>
</dbReference>
<accession>A0A418Y9S6</accession>
<dbReference type="AlphaFoldDB" id="A0A418Y9S6"/>
<protein>
    <recommendedName>
        <fullName evidence="1">Penicillin-binding protein activator LpoB</fullName>
    </recommendedName>
</protein>
<proteinExistence type="predicted"/>
<dbReference type="Gene3D" id="3.40.50.10610">
    <property type="entry name" value="ABC-type transport auxiliary lipoprotein component"/>
    <property type="match status" value="1"/>
</dbReference>
<gene>
    <name evidence="2" type="primary">lpoB</name>
    <name evidence="2" type="ORF">D1Z90_19140</name>
</gene>
<comment type="caution">
    <text evidence="2">The sequence shown here is derived from an EMBL/GenBank/DDBJ whole genome shotgun (WGS) entry which is preliminary data.</text>
</comment>
<reference evidence="2 3" key="2">
    <citation type="submission" date="2019-01" db="EMBL/GenBank/DDBJ databases">
        <title>Motilimonas pumilus sp. nov., isolated from the gut of sea cucumber (Apostichopus japonicus).</title>
        <authorList>
            <person name="Wang F.-Q."/>
            <person name="Ren L.-H."/>
            <person name="Lin Y.-W."/>
            <person name="Sun G.-H."/>
            <person name="Du Z.-J."/>
            <person name="Zhao J.-X."/>
            <person name="Liu X.-J."/>
            <person name="Liu L.-J."/>
        </authorList>
    </citation>
    <scope>NUCLEOTIDE SEQUENCE [LARGE SCALE GENOMIC DNA]</scope>
    <source>
        <strain evidence="2 3">PLHSC7-2</strain>
    </source>
</reference>
<reference evidence="2 3" key="1">
    <citation type="submission" date="2018-09" db="EMBL/GenBank/DDBJ databases">
        <authorList>
            <person name="Wang F."/>
        </authorList>
    </citation>
    <scope>NUCLEOTIDE SEQUENCE [LARGE SCALE GENOMIC DNA]</scope>
    <source>
        <strain evidence="2 3">PLHSC7-2</strain>
    </source>
</reference>
<evidence type="ECO:0000256" key="1">
    <source>
        <dbReference type="NCBIfam" id="TIGR02722"/>
    </source>
</evidence>
<evidence type="ECO:0000313" key="2">
    <source>
        <dbReference type="EMBL" id="RJG38266.1"/>
    </source>
</evidence>
<organism evidence="2 3">
    <name type="scientific">Motilimonas pumila</name>
    <dbReference type="NCBI Taxonomy" id="2303987"/>
    <lineage>
        <taxon>Bacteria</taxon>
        <taxon>Pseudomonadati</taxon>
        <taxon>Pseudomonadota</taxon>
        <taxon>Gammaproteobacteria</taxon>
        <taxon>Alteromonadales</taxon>
        <taxon>Alteromonadales genera incertae sedis</taxon>
        <taxon>Motilimonas</taxon>
    </lineage>
</organism>
<dbReference type="RefSeq" id="WP_119912404.1">
    <property type="nucleotide sequence ID" value="NZ_QZCH01000042.1"/>
</dbReference>
<dbReference type="Proteomes" id="UP000283255">
    <property type="component" value="Unassembled WGS sequence"/>
</dbReference>
<dbReference type="InterPro" id="IPR014094">
    <property type="entry name" value="LpoB"/>
</dbReference>
<dbReference type="EMBL" id="QZCH01000042">
    <property type="protein sequence ID" value="RJG38266.1"/>
    <property type="molecule type" value="Genomic_DNA"/>
</dbReference>
<evidence type="ECO:0000313" key="3">
    <source>
        <dbReference type="Proteomes" id="UP000283255"/>
    </source>
</evidence>
<name>A0A418Y9S6_9GAMM</name>
<dbReference type="Pfam" id="PF13036">
    <property type="entry name" value="LpoB"/>
    <property type="match status" value="1"/>
</dbReference>